<accession>A0A381X750</accession>
<dbReference type="AlphaFoldDB" id="A0A381X750"/>
<feature type="non-terminal residue" evidence="5">
    <location>
        <position position="1"/>
    </location>
</feature>
<gene>
    <name evidence="5" type="ORF">METZ01_LOCUS113352</name>
</gene>
<sequence length="158" mass="17361">VAHQTIKSAGARFVIVTGLSGSGKSQAIHALEDRGFFCVDNLPSALMPTLADLVVHTEGENAKAAVVVDVREGKFLSDFPKIFRRMRKDAALSAALIFLEASDATLLRRFSETRRPHPLSHGGSVTKGIREERTRLKAIRRLADQVIDTSEMTVHDLR</sequence>
<keyword evidence="2" id="KW-0067">ATP-binding</keyword>
<evidence type="ECO:0000259" key="4">
    <source>
        <dbReference type="Pfam" id="PF03668"/>
    </source>
</evidence>
<dbReference type="Pfam" id="PF03668">
    <property type="entry name" value="RapZ-like_N"/>
    <property type="match status" value="1"/>
</dbReference>
<proteinExistence type="predicted"/>
<dbReference type="InterPro" id="IPR005337">
    <property type="entry name" value="RapZ-like"/>
</dbReference>
<dbReference type="SUPFAM" id="SSF52540">
    <property type="entry name" value="P-loop containing nucleoside triphosphate hydrolases"/>
    <property type="match status" value="1"/>
</dbReference>
<feature type="domain" description="RapZ-like N-terminal" evidence="4">
    <location>
        <begin position="13"/>
        <end position="158"/>
    </location>
</feature>
<evidence type="ECO:0000256" key="1">
    <source>
        <dbReference type="ARBA" id="ARBA00022741"/>
    </source>
</evidence>
<reference evidence="5" key="1">
    <citation type="submission" date="2018-05" db="EMBL/GenBank/DDBJ databases">
        <authorList>
            <person name="Lanie J.A."/>
            <person name="Ng W.-L."/>
            <person name="Kazmierczak K.M."/>
            <person name="Andrzejewski T.M."/>
            <person name="Davidsen T.M."/>
            <person name="Wayne K.J."/>
            <person name="Tettelin H."/>
            <person name="Glass J.I."/>
            <person name="Rusch D."/>
            <person name="Podicherti R."/>
            <person name="Tsui H.-C.T."/>
            <person name="Winkler M.E."/>
        </authorList>
    </citation>
    <scope>NUCLEOTIDE SEQUENCE</scope>
</reference>
<dbReference type="GO" id="GO:0005525">
    <property type="term" value="F:GTP binding"/>
    <property type="evidence" value="ECO:0007669"/>
    <property type="project" value="UniProtKB-KW"/>
</dbReference>
<evidence type="ECO:0000256" key="2">
    <source>
        <dbReference type="ARBA" id="ARBA00022840"/>
    </source>
</evidence>
<evidence type="ECO:0000256" key="3">
    <source>
        <dbReference type="ARBA" id="ARBA00023134"/>
    </source>
</evidence>
<dbReference type="EMBL" id="UINC01014130">
    <property type="protein sequence ID" value="SVA60498.1"/>
    <property type="molecule type" value="Genomic_DNA"/>
</dbReference>
<dbReference type="GO" id="GO:0005524">
    <property type="term" value="F:ATP binding"/>
    <property type="evidence" value="ECO:0007669"/>
    <property type="project" value="UniProtKB-KW"/>
</dbReference>
<dbReference type="Gene3D" id="3.40.50.300">
    <property type="entry name" value="P-loop containing nucleotide triphosphate hydrolases"/>
    <property type="match status" value="1"/>
</dbReference>
<dbReference type="InterPro" id="IPR053930">
    <property type="entry name" value="RapZ-like_N"/>
</dbReference>
<dbReference type="InterPro" id="IPR027417">
    <property type="entry name" value="P-loop_NTPase"/>
</dbReference>
<name>A0A381X750_9ZZZZ</name>
<dbReference type="PANTHER" id="PTHR30448:SF0">
    <property type="entry name" value="RNASE ADAPTER PROTEIN RAPZ"/>
    <property type="match status" value="1"/>
</dbReference>
<feature type="non-terminal residue" evidence="5">
    <location>
        <position position="158"/>
    </location>
</feature>
<organism evidence="5">
    <name type="scientific">marine metagenome</name>
    <dbReference type="NCBI Taxonomy" id="408172"/>
    <lineage>
        <taxon>unclassified sequences</taxon>
        <taxon>metagenomes</taxon>
        <taxon>ecological metagenomes</taxon>
    </lineage>
</organism>
<keyword evidence="3" id="KW-0342">GTP-binding</keyword>
<keyword evidence="1" id="KW-0547">Nucleotide-binding</keyword>
<dbReference type="PANTHER" id="PTHR30448">
    <property type="entry name" value="RNASE ADAPTER PROTEIN RAPZ"/>
    <property type="match status" value="1"/>
</dbReference>
<protein>
    <recommendedName>
        <fullName evidence="4">RapZ-like N-terminal domain-containing protein</fullName>
    </recommendedName>
</protein>
<evidence type="ECO:0000313" key="5">
    <source>
        <dbReference type="EMBL" id="SVA60498.1"/>
    </source>
</evidence>